<reference evidence="16" key="1">
    <citation type="submission" date="2023-07" db="EMBL/GenBank/DDBJ databases">
        <authorList>
            <person name="Stuckert A."/>
        </authorList>
    </citation>
    <scope>NUCLEOTIDE SEQUENCE</scope>
</reference>
<keyword evidence="17" id="KW-1185">Reference proteome</keyword>
<keyword evidence="6" id="KW-0245">EGF-like domain</keyword>
<proteinExistence type="inferred from homology"/>
<dbReference type="EC" id="3.2.1.35" evidence="14"/>
<comment type="similarity">
    <text evidence="4 13 14">Belongs to the glycosyl hydrolase 56 family.</text>
</comment>
<keyword evidence="11" id="KW-0458">Lysosome</keyword>
<organism evidence="16 17">
    <name type="scientific">Ranitomeya imitator</name>
    <name type="common">mimic poison frog</name>
    <dbReference type="NCBI Taxonomy" id="111125"/>
    <lineage>
        <taxon>Eukaryota</taxon>
        <taxon>Metazoa</taxon>
        <taxon>Chordata</taxon>
        <taxon>Craniata</taxon>
        <taxon>Vertebrata</taxon>
        <taxon>Euteleostomi</taxon>
        <taxon>Amphibia</taxon>
        <taxon>Batrachia</taxon>
        <taxon>Anura</taxon>
        <taxon>Neobatrachia</taxon>
        <taxon>Hyloidea</taxon>
        <taxon>Dendrobatidae</taxon>
        <taxon>Dendrobatinae</taxon>
        <taxon>Ranitomeya</taxon>
    </lineage>
</organism>
<keyword evidence="10" id="KW-0325">Glycoprotein</keyword>
<dbReference type="Proteomes" id="UP001176940">
    <property type="component" value="Unassembled WGS sequence"/>
</dbReference>
<keyword evidence="5" id="KW-0964">Secreted</keyword>
<evidence type="ECO:0000256" key="1">
    <source>
        <dbReference type="ARBA" id="ARBA00000251"/>
    </source>
</evidence>
<comment type="subcellular location">
    <subcellularLocation>
        <location evidence="2">Lysosome</location>
    </subcellularLocation>
    <subcellularLocation>
        <location evidence="3">Secreted</location>
    </subcellularLocation>
</comment>
<dbReference type="InterPro" id="IPR013785">
    <property type="entry name" value="Aldolase_TIM"/>
</dbReference>
<keyword evidence="9" id="KW-1015">Disulfide bond</keyword>
<evidence type="ECO:0000256" key="6">
    <source>
        <dbReference type="ARBA" id="ARBA00022536"/>
    </source>
</evidence>
<keyword evidence="8 14" id="KW-0378">Hydrolase</keyword>
<evidence type="ECO:0000256" key="8">
    <source>
        <dbReference type="ARBA" id="ARBA00022801"/>
    </source>
</evidence>
<comment type="catalytic activity">
    <reaction evidence="1 14">
        <text>Random hydrolysis of (1-&gt;4)-linkages between N-acetyl-beta-D-glucosamine and D-glucuronate residues in hyaluronate.</text>
        <dbReference type="EC" id="3.2.1.35"/>
    </reaction>
</comment>
<comment type="caution">
    <text evidence="16">The sequence shown here is derived from an EMBL/GenBank/DDBJ whole genome shotgun (WGS) entry which is preliminary data.</text>
</comment>
<dbReference type="PANTHER" id="PTHR11769">
    <property type="entry name" value="HYALURONIDASE"/>
    <property type="match status" value="1"/>
</dbReference>
<evidence type="ECO:0000256" key="10">
    <source>
        <dbReference type="ARBA" id="ARBA00023180"/>
    </source>
</evidence>
<evidence type="ECO:0000256" key="14">
    <source>
        <dbReference type="RuleBase" id="RU610713"/>
    </source>
</evidence>
<dbReference type="Gene3D" id="3.20.20.70">
    <property type="entry name" value="Aldolase class I"/>
    <property type="match status" value="2"/>
</dbReference>
<accession>A0ABN9MD62</accession>
<evidence type="ECO:0000256" key="3">
    <source>
        <dbReference type="ARBA" id="ARBA00004613"/>
    </source>
</evidence>
<dbReference type="InterPro" id="IPR017853">
    <property type="entry name" value="GH"/>
</dbReference>
<dbReference type="PIRSF" id="PIRSF038193">
    <property type="entry name" value="Hyaluronidase"/>
    <property type="match status" value="1"/>
</dbReference>
<feature type="signal peptide" evidence="15">
    <location>
        <begin position="1"/>
        <end position="37"/>
    </location>
</feature>
<evidence type="ECO:0000256" key="5">
    <source>
        <dbReference type="ARBA" id="ARBA00022525"/>
    </source>
</evidence>
<evidence type="ECO:0000256" key="7">
    <source>
        <dbReference type="ARBA" id="ARBA00022729"/>
    </source>
</evidence>
<gene>
    <name evidence="16" type="ORF">RIMI_LOCUS18475904</name>
</gene>
<dbReference type="PRINTS" id="PR00846">
    <property type="entry name" value="GLHYDRLASE56"/>
</dbReference>
<keyword evidence="12 14" id="KW-0326">Glycosidase</keyword>
<evidence type="ECO:0000256" key="12">
    <source>
        <dbReference type="ARBA" id="ARBA00023295"/>
    </source>
</evidence>
<evidence type="ECO:0000256" key="13">
    <source>
        <dbReference type="PIRNR" id="PIRNR038193"/>
    </source>
</evidence>
<dbReference type="EMBL" id="CAUEEQ010056463">
    <property type="protein sequence ID" value="CAJ0963030.1"/>
    <property type="molecule type" value="Genomic_DNA"/>
</dbReference>
<dbReference type="Pfam" id="PF01630">
    <property type="entry name" value="Glyco_hydro_56"/>
    <property type="match status" value="2"/>
</dbReference>
<dbReference type="SUPFAM" id="SSF51445">
    <property type="entry name" value="(Trans)glycosidases"/>
    <property type="match status" value="2"/>
</dbReference>
<keyword evidence="7 15" id="KW-0732">Signal</keyword>
<sequence length="453" mass="50816">MENMQSLHTQDSHRLQQKGSGMIVALLVFTLLELTLASPACLLPGRPFVTVWNAPSSHCWDKYEVALDLDPFDIVVNKNQSFAGSEMVIFYMSQLGLYPYYDSDGNPINGGTPQNSSLTEHLKKALDDLNATIVSPDFTGVVVVDWENWRPLWDRNWDKKSIYQQRSVELVRQRHPQWPDEKVKKEAKKEFEDAAVRFMEGTLNLGCKFRTGGLWGFYGFPACYNYGYKKLQSQLHRRMSTGGGAEERPAGVDVEVQPCPVPRHLPGRAAEEIPRCRQICEAQIRRSFPSVQCGVRGADPSPALRQNCLYLQHGLPGAGRFDPDYRTERSSRAAGVILWGNSDYSSSKEACLAVKSYIDDTLGMYVVNVSSGALLCSQALCTGNGRCVRRDPSSEAQLHLHPGSFSIQKKLHSGGFWVSGQATKKDLLYMDTHFQCRCYPGWKAEDCSQRTEP</sequence>
<evidence type="ECO:0000256" key="9">
    <source>
        <dbReference type="ARBA" id="ARBA00023157"/>
    </source>
</evidence>
<evidence type="ECO:0000256" key="11">
    <source>
        <dbReference type="ARBA" id="ARBA00023228"/>
    </source>
</evidence>
<name>A0ABN9MD62_9NEOB</name>
<feature type="chain" id="PRO_5046649550" description="Hyaluronidase" evidence="15">
    <location>
        <begin position="38"/>
        <end position="453"/>
    </location>
</feature>
<evidence type="ECO:0000256" key="15">
    <source>
        <dbReference type="SAM" id="SignalP"/>
    </source>
</evidence>
<evidence type="ECO:0000256" key="4">
    <source>
        <dbReference type="ARBA" id="ARBA00008871"/>
    </source>
</evidence>
<evidence type="ECO:0000313" key="16">
    <source>
        <dbReference type="EMBL" id="CAJ0963030.1"/>
    </source>
</evidence>
<evidence type="ECO:0000313" key="17">
    <source>
        <dbReference type="Proteomes" id="UP001176940"/>
    </source>
</evidence>
<evidence type="ECO:0000256" key="2">
    <source>
        <dbReference type="ARBA" id="ARBA00004371"/>
    </source>
</evidence>
<protein>
    <recommendedName>
        <fullName evidence="14">Hyaluronidase</fullName>
        <ecNumber evidence="14">3.2.1.35</ecNumber>
    </recommendedName>
</protein>
<dbReference type="PANTHER" id="PTHR11769:SF23">
    <property type="entry name" value="HYALURONIDASE-1"/>
    <property type="match status" value="1"/>
</dbReference>
<dbReference type="InterPro" id="IPR018155">
    <property type="entry name" value="Hyaluronidase"/>
</dbReference>